<name>A0A8G0LFJ7_9HYPO</name>
<dbReference type="GO" id="GO:0015254">
    <property type="term" value="F:glycerol channel activity"/>
    <property type="evidence" value="ECO:0007669"/>
    <property type="project" value="TreeGrafter"/>
</dbReference>
<dbReference type="InterPro" id="IPR022357">
    <property type="entry name" value="MIP_CS"/>
</dbReference>
<comment type="catalytic activity">
    <reaction evidence="9">
        <text>glycerol(in) = glycerol(out)</text>
        <dbReference type="Rhea" id="RHEA:29675"/>
        <dbReference type="ChEBI" id="CHEBI:17754"/>
    </reaction>
</comment>
<dbReference type="EMBL" id="CP075866">
    <property type="protein sequence ID" value="QYS98710.1"/>
    <property type="molecule type" value="Genomic_DNA"/>
</dbReference>
<dbReference type="InterPro" id="IPR050363">
    <property type="entry name" value="MIP/Aquaporin"/>
</dbReference>
<evidence type="ECO:0000256" key="2">
    <source>
        <dbReference type="ARBA" id="ARBA00006175"/>
    </source>
</evidence>
<dbReference type="AlphaFoldDB" id="A0A8G0LFJ7"/>
<evidence type="ECO:0000256" key="6">
    <source>
        <dbReference type="ARBA" id="ARBA00022989"/>
    </source>
</evidence>
<sequence length="349" mass="38167">MSVDMSHIEHIHGVEDDLKNRQVKSSLSQDGISKDQHVTMNIIVSEEQTTAWFKFRKVMREPFSEFFGVMILVLFGDGSVAQVVLGKGAKGDWNNINWGWAYVYSMAFIQTITDKMKSLGVMLGVYCGGVSGAHLNPAVTLANCIFRKFPWKKLPVYSLAQLLGAMAASLIVYGNYKSAIDVFEGGQGIRTVGLDTSTAGIFSTYPAPFLTKTGQFFDEFIGSSILMFCLYALQDDGNMGAGNLTPLGLFFVIYGIGACFGSNTGYAINPARDLGPRIMSHAVGYGHQVWTAGDYYFWVPVIAPFLGCTFGGFLYDTFIYTGDSPINAPYIGFTRIMGVRAKAGRPTMV</sequence>
<feature type="transmembrane region" description="Helical" evidence="11">
    <location>
        <begin position="66"/>
        <end position="85"/>
    </location>
</feature>
<keyword evidence="4 10" id="KW-0812">Transmembrane</keyword>
<dbReference type="GO" id="GO:0005886">
    <property type="term" value="C:plasma membrane"/>
    <property type="evidence" value="ECO:0007669"/>
    <property type="project" value="TreeGrafter"/>
</dbReference>
<dbReference type="PANTHER" id="PTHR43829">
    <property type="entry name" value="AQUAPORIN OR AQUAGLYCEROPORIN RELATED"/>
    <property type="match status" value="1"/>
</dbReference>
<dbReference type="InterPro" id="IPR000425">
    <property type="entry name" value="MIP"/>
</dbReference>
<protein>
    <submittedName>
        <fullName evidence="12">Aquaglyceroporin</fullName>
    </submittedName>
</protein>
<dbReference type="PANTHER" id="PTHR43829:SF9">
    <property type="entry name" value="AQUAPORIN-9"/>
    <property type="match status" value="1"/>
</dbReference>
<evidence type="ECO:0000256" key="7">
    <source>
        <dbReference type="ARBA" id="ARBA00023136"/>
    </source>
</evidence>
<dbReference type="Pfam" id="PF00230">
    <property type="entry name" value="MIP"/>
    <property type="match status" value="1"/>
</dbReference>
<reference evidence="12 13" key="1">
    <citation type="journal article" date="2021" name="BMC Genomics">
        <title>Telomere-to-telomere genome assembly of asparaginase-producing Trichoderma simmonsii.</title>
        <authorList>
            <person name="Chung D."/>
            <person name="Kwon Y.M."/>
            <person name="Yang Y."/>
        </authorList>
    </citation>
    <scope>NUCLEOTIDE SEQUENCE [LARGE SCALE GENOMIC DNA]</scope>
    <source>
        <strain evidence="12 13">GH-Sj1</strain>
    </source>
</reference>
<keyword evidence="5" id="KW-0677">Repeat</keyword>
<evidence type="ECO:0000256" key="11">
    <source>
        <dbReference type="SAM" id="Phobius"/>
    </source>
</evidence>
<evidence type="ECO:0000256" key="8">
    <source>
        <dbReference type="ARBA" id="ARBA00034651"/>
    </source>
</evidence>
<keyword evidence="3 10" id="KW-0813">Transport</keyword>
<feature type="transmembrane region" description="Helical" evidence="11">
    <location>
        <begin position="245"/>
        <end position="268"/>
    </location>
</feature>
<evidence type="ECO:0000256" key="9">
    <source>
        <dbReference type="ARBA" id="ARBA00049405"/>
    </source>
</evidence>
<dbReference type="PROSITE" id="PS00221">
    <property type="entry name" value="MIP"/>
    <property type="match status" value="1"/>
</dbReference>
<evidence type="ECO:0000256" key="1">
    <source>
        <dbReference type="ARBA" id="ARBA00004141"/>
    </source>
</evidence>
<evidence type="ECO:0000256" key="10">
    <source>
        <dbReference type="RuleBase" id="RU000477"/>
    </source>
</evidence>
<dbReference type="NCBIfam" id="TIGR00861">
    <property type="entry name" value="MIP"/>
    <property type="match status" value="1"/>
</dbReference>
<gene>
    <name evidence="12" type="ORF">H0G86_005878</name>
</gene>
<organism evidence="12 13">
    <name type="scientific">Trichoderma simmonsii</name>
    <dbReference type="NCBI Taxonomy" id="1491479"/>
    <lineage>
        <taxon>Eukaryota</taxon>
        <taxon>Fungi</taxon>
        <taxon>Dikarya</taxon>
        <taxon>Ascomycota</taxon>
        <taxon>Pezizomycotina</taxon>
        <taxon>Sordariomycetes</taxon>
        <taxon>Hypocreomycetidae</taxon>
        <taxon>Hypocreales</taxon>
        <taxon>Hypocreaceae</taxon>
        <taxon>Trichoderma</taxon>
    </lineage>
</organism>
<evidence type="ECO:0000256" key="3">
    <source>
        <dbReference type="ARBA" id="ARBA00022448"/>
    </source>
</evidence>
<keyword evidence="13" id="KW-1185">Reference proteome</keyword>
<dbReference type="PRINTS" id="PR00783">
    <property type="entry name" value="MINTRINSICP"/>
</dbReference>
<feature type="transmembrane region" description="Helical" evidence="11">
    <location>
        <begin position="156"/>
        <end position="176"/>
    </location>
</feature>
<feature type="transmembrane region" description="Helical" evidence="11">
    <location>
        <begin position="295"/>
        <end position="315"/>
    </location>
</feature>
<evidence type="ECO:0000313" key="13">
    <source>
        <dbReference type="Proteomes" id="UP000826661"/>
    </source>
</evidence>
<dbReference type="Proteomes" id="UP000826661">
    <property type="component" value="Chromosome III"/>
</dbReference>
<dbReference type="SUPFAM" id="SSF81338">
    <property type="entry name" value="Aquaporin-like"/>
    <property type="match status" value="1"/>
</dbReference>
<proteinExistence type="inferred from homology"/>
<dbReference type="GO" id="GO:0015250">
    <property type="term" value="F:water channel activity"/>
    <property type="evidence" value="ECO:0007669"/>
    <property type="project" value="TreeGrafter"/>
</dbReference>
<dbReference type="InterPro" id="IPR023271">
    <property type="entry name" value="Aquaporin-like"/>
</dbReference>
<dbReference type="FunFam" id="1.20.1080.10:FF:000027">
    <property type="entry name" value="MIP aquaporin"/>
    <property type="match status" value="1"/>
</dbReference>
<dbReference type="Gene3D" id="1.20.1080.10">
    <property type="entry name" value="Glycerol uptake facilitator protein"/>
    <property type="match status" value="1"/>
</dbReference>
<accession>A0A8G0LFJ7</accession>
<evidence type="ECO:0000256" key="4">
    <source>
        <dbReference type="ARBA" id="ARBA00022692"/>
    </source>
</evidence>
<comment type="catalytic activity">
    <reaction evidence="8">
        <text>H2O(in) = H2O(out)</text>
        <dbReference type="Rhea" id="RHEA:29667"/>
        <dbReference type="ChEBI" id="CHEBI:15377"/>
    </reaction>
</comment>
<evidence type="ECO:0000313" key="12">
    <source>
        <dbReference type="EMBL" id="QYS98710.1"/>
    </source>
</evidence>
<comment type="subcellular location">
    <subcellularLocation>
        <location evidence="1">Membrane</location>
        <topology evidence="1">Multi-pass membrane protein</topology>
    </subcellularLocation>
</comment>
<comment type="similarity">
    <text evidence="2 10">Belongs to the MIP/aquaporin (TC 1.A.8) family.</text>
</comment>
<evidence type="ECO:0000256" key="5">
    <source>
        <dbReference type="ARBA" id="ARBA00022737"/>
    </source>
</evidence>
<keyword evidence="7 11" id="KW-0472">Membrane</keyword>
<keyword evidence="6 11" id="KW-1133">Transmembrane helix</keyword>
<feature type="transmembrane region" description="Helical" evidence="11">
    <location>
        <begin position="216"/>
        <end position="233"/>
    </location>
</feature>
<dbReference type="CDD" id="cd00333">
    <property type="entry name" value="MIP"/>
    <property type="match status" value="1"/>
</dbReference>